<sequence length="147" mass="16543">MQNVLTELEELKITPDAKEFLKEIASWCKFLSVLGFISIGLLLFGSFFLSLAYRSVPEIATSPFNAGALITFSYIVVVIIYIFPLYYLNQFSNKMKKALLSKEDKVLATAFKMLKSHYKFIGVFTIILLSVYLLLAIVAFAGLFSLS</sequence>
<dbReference type="EMBL" id="AAOG01000002">
    <property type="protein sequence ID" value="EAR13025.1"/>
    <property type="molecule type" value="Genomic_DNA"/>
</dbReference>
<dbReference type="HOGENOM" id="CLU_132139_0_0_10"/>
<keyword evidence="1" id="KW-0472">Membrane</keyword>
<feature type="transmembrane region" description="Helical" evidence="1">
    <location>
        <begin position="64"/>
        <end position="88"/>
    </location>
</feature>
<dbReference type="AlphaFoldDB" id="A4C0T2"/>
<dbReference type="OrthoDB" id="1121797at2"/>
<feature type="transmembrane region" description="Helical" evidence="1">
    <location>
        <begin position="120"/>
        <end position="144"/>
    </location>
</feature>
<reference evidence="2 3" key="1">
    <citation type="submission" date="2006-02" db="EMBL/GenBank/DDBJ databases">
        <authorList>
            <person name="Murray A."/>
            <person name="Staley J."/>
            <person name="Ferriera S."/>
            <person name="Johnson J."/>
            <person name="Kravitz S."/>
            <person name="Halpern A."/>
            <person name="Remington K."/>
            <person name="Beeson K."/>
            <person name="Tran B."/>
            <person name="Rogers Y.-H."/>
            <person name="Friedman R."/>
            <person name="Venter J.C."/>
        </authorList>
    </citation>
    <scope>NUCLEOTIDE SEQUENCE [LARGE SCALE GENOMIC DNA]</scope>
    <source>
        <strain evidence="2 3">23-P</strain>
    </source>
</reference>
<dbReference type="eggNOG" id="ENOG50331AC">
    <property type="taxonomic scope" value="Bacteria"/>
</dbReference>
<feature type="transmembrane region" description="Helical" evidence="1">
    <location>
        <begin position="30"/>
        <end position="52"/>
    </location>
</feature>
<keyword evidence="1" id="KW-0812">Transmembrane</keyword>
<organism evidence="2 3">
    <name type="scientific">Polaribacter irgensii 23-P</name>
    <dbReference type="NCBI Taxonomy" id="313594"/>
    <lineage>
        <taxon>Bacteria</taxon>
        <taxon>Pseudomonadati</taxon>
        <taxon>Bacteroidota</taxon>
        <taxon>Flavobacteriia</taxon>
        <taxon>Flavobacteriales</taxon>
        <taxon>Flavobacteriaceae</taxon>
    </lineage>
</organism>
<dbReference type="Proteomes" id="UP000003053">
    <property type="component" value="Unassembled WGS sequence"/>
</dbReference>
<evidence type="ECO:0000256" key="1">
    <source>
        <dbReference type="SAM" id="Phobius"/>
    </source>
</evidence>
<gene>
    <name evidence="2" type="ORF">PI23P_10365</name>
</gene>
<keyword evidence="3" id="KW-1185">Reference proteome</keyword>
<accession>A4C0T2</accession>
<evidence type="ECO:0000313" key="3">
    <source>
        <dbReference type="Proteomes" id="UP000003053"/>
    </source>
</evidence>
<protein>
    <submittedName>
        <fullName evidence="2">Uncharacterized protein</fullName>
    </submittedName>
</protein>
<name>A4C0T2_9FLAO</name>
<evidence type="ECO:0000313" key="2">
    <source>
        <dbReference type="EMBL" id="EAR13025.1"/>
    </source>
</evidence>
<dbReference type="RefSeq" id="WP_004570693.1">
    <property type="nucleotide sequence ID" value="NZ_CH724148.1"/>
</dbReference>
<keyword evidence="1" id="KW-1133">Transmembrane helix</keyword>
<comment type="caution">
    <text evidence="2">The sequence shown here is derived from an EMBL/GenBank/DDBJ whole genome shotgun (WGS) entry which is preliminary data.</text>
</comment>
<proteinExistence type="predicted"/>